<dbReference type="WBParaSite" id="nRc.2.0.1.t02084-RA">
    <property type="protein sequence ID" value="nRc.2.0.1.t02084-RA"/>
    <property type="gene ID" value="nRc.2.0.1.g02084"/>
</dbReference>
<accession>A0A915HK94</accession>
<name>A0A915HK94_ROMCU</name>
<dbReference type="AlphaFoldDB" id="A0A915HK94"/>
<protein>
    <submittedName>
        <fullName evidence="2">Uncharacterized protein</fullName>
    </submittedName>
</protein>
<dbReference type="Proteomes" id="UP000887565">
    <property type="component" value="Unplaced"/>
</dbReference>
<proteinExistence type="predicted"/>
<keyword evidence="1" id="KW-1185">Reference proteome</keyword>
<sequence length="187" mass="21750">MRYYILDRSFENALTSESLPWELLNWELVQLEIAHMEIAQLGISSLHVFIPKFKQKIWHLIEIIYTRSKSSGDSSSAQRFGRLFTLNGLKGRWIFGRRRDSDGIDQLESRRPPASKILTQWCCELHDINLMILKENQKRESILASDGPWFVGVLERMMFALAVLSLLVRCQHSVLLGGKVNKQYERT</sequence>
<evidence type="ECO:0000313" key="2">
    <source>
        <dbReference type="WBParaSite" id="nRc.2.0.1.t02084-RA"/>
    </source>
</evidence>
<organism evidence="1 2">
    <name type="scientific">Romanomermis culicivorax</name>
    <name type="common">Nematode worm</name>
    <dbReference type="NCBI Taxonomy" id="13658"/>
    <lineage>
        <taxon>Eukaryota</taxon>
        <taxon>Metazoa</taxon>
        <taxon>Ecdysozoa</taxon>
        <taxon>Nematoda</taxon>
        <taxon>Enoplea</taxon>
        <taxon>Dorylaimia</taxon>
        <taxon>Mermithida</taxon>
        <taxon>Mermithoidea</taxon>
        <taxon>Mermithidae</taxon>
        <taxon>Romanomermis</taxon>
    </lineage>
</organism>
<reference evidence="2" key="1">
    <citation type="submission" date="2022-11" db="UniProtKB">
        <authorList>
            <consortium name="WormBaseParasite"/>
        </authorList>
    </citation>
    <scope>IDENTIFICATION</scope>
</reference>
<evidence type="ECO:0000313" key="1">
    <source>
        <dbReference type="Proteomes" id="UP000887565"/>
    </source>
</evidence>